<dbReference type="PROSITE" id="PS51257">
    <property type="entry name" value="PROKAR_LIPOPROTEIN"/>
    <property type="match status" value="1"/>
</dbReference>
<name>A0ABP9LKT2_9RHOB</name>
<gene>
    <name evidence="2" type="ORF">GCM10023209_28700</name>
</gene>
<dbReference type="EMBL" id="BAABHW010000004">
    <property type="protein sequence ID" value="GAA5077939.1"/>
    <property type="molecule type" value="Genomic_DNA"/>
</dbReference>
<sequence>MRRLSIFILASALVASLAGCEAPANEGAYASEEFVSQSRYVPPGNPSVTLLTMVYNDTGRSGHTALLIDGPSERVLFDPAGTWYHPVVPERNDVLYGMTPQLYDFYMDYHARETVDVYVQEIDVSPEIAAYLIDAVEAYGQVGSARCAYATSEILSQTPGFESISRRWYPTRLMADFAELPGVRESIVVDDDSDDNLELLQAQAAQAARLELAREMAEGSE</sequence>
<evidence type="ECO:0008006" key="4">
    <source>
        <dbReference type="Google" id="ProtNLM"/>
    </source>
</evidence>
<dbReference type="Proteomes" id="UP001499910">
    <property type="component" value="Unassembled WGS sequence"/>
</dbReference>
<dbReference type="RefSeq" id="WP_259549420.1">
    <property type="nucleotide sequence ID" value="NZ_BAABHW010000004.1"/>
</dbReference>
<reference evidence="3" key="1">
    <citation type="journal article" date="2019" name="Int. J. Syst. Evol. Microbiol.">
        <title>The Global Catalogue of Microorganisms (GCM) 10K type strain sequencing project: providing services to taxonomists for standard genome sequencing and annotation.</title>
        <authorList>
            <consortium name="The Broad Institute Genomics Platform"/>
            <consortium name="The Broad Institute Genome Sequencing Center for Infectious Disease"/>
            <person name="Wu L."/>
            <person name="Ma J."/>
        </authorList>
    </citation>
    <scope>NUCLEOTIDE SEQUENCE [LARGE SCALE GENOMIC DNA]</scope>
    <source>
        <strain evidence="3">JCM 18015</strain>
    </source>
</reference>
<proteinExistence type="predicted"/>
<evidence type="ECO:0000313" key="2">
    <source>
        <dbReference type="EMBL" id="GAA5077939.1"/>
    </source>
</evidence>
<organism evidence="2 3">
    <name type="scientific">[Roseibacterium] beibuensis</name>
    <dbReference type="NCBI Taxonomy" id="1193142"/>
    <lineage>
        <taxon>Bacteria</taxon>
        <taxon>Pseudomonadati</taxon>
        <taxon>Pseudomonadota</taxon>
        <taxon>Alphaproteobacteria</taxon>
        <taxon>Rhodobacterales</taxon>
        <taxon>Roseobacteraceae</taxon>
        <taxon>Roseicyclus</taxon>
    </lineage>
</organism>
<evidence type="ECO:0000256" key="1">
    <source>
        <dbReference type="SAM" id="SignalP"/>
    </source>
</evidence>
<evidence type="ECO:0000313" key="3">
    <source>
        <dbReference type="Proteomes" id="UP001499910"/>
    </source>
</evidence>
<accession>A0ABP9LKT2</accession>
<feature type="chain" id="PRO_5045748190" description="Lipoprotein" evidence="1">
    <location>
        <begin position="25"/>
        <end position="221"/>
    </location>
</feature>
<feature type="signal peptide" evidence="1">
    <location>
        <begin position="1"/>
        <end position="24"/>
    </location>
</feature>
<keyword evidence="3" id="KW-1185">Reference proteome</keyword>
<keyword evidence="1" id="KW-0732">Signal</keyword>
<comment type="caution">
    <text evidence="2">The sequence shown here is derived from an EMBL/GenBank/DDBJ whole genome shotgun (WGS) entry which is preliminary data.</text>
</comment>
<protein>
    <recommendedName>
        <fullName evidence="4">Lipoprotein</fullName>
    </recommendedName>
</protein>